<dbReference type="SUPFAM" id="SSF48557">
    <property type="entry name" value="L-aspartase-like"/>
    <property type="match status" value="1"/>
</dbReference>
<name>B5I9J9_ACIB4</name>
<protein>
    <recommendedName>
        <fullName evidence="5">Probable histidine ammonia-lyase</fullName>
        <shortName evidence="5">Histidase</shortName>
        <ecNumber evidence="5">4.3.1.3</ecNumber>
    </recommendedName>
</protein>
<keyword evidence="10" id="KW-1185">Reference proteome</keyword>
<dbReference type="HAMAP" id="MF_00229">
    <property type="entry name" value="His_ammonia_lyase"/>
    <property type="match status" value="1"/>
</dbReference>
<dbReference type="Gene3D" id="1.20.200.10">
    <property type="entry name" value="Fumarase/aspartase (Central domain)"/>
    <property type="match status" value="1"/>
</dbReference>
<keyword evidence="5" id="KW-0963">Cytoplasm</keyword>
<dbReference type="EC" id="4.3.1.3" evidence="5"/>
<evidence type="ECO:0000313" key="9">
    <source>
        <dbReference type="EMBL" id="ADD08530.1"/>
    </source>
</evidence>
<dbReference type="InterPro" id="IPR005921">
    <property type="entry name" value="HutH"/>
</dbReference>
<dbReference type="GO" id="GO:0019557">
    <property type="term" value="P:L-histidine catabolic process to glutamate and formate"/>
    <property type="evidence" value="ECO:0007669"/>
    <property type="project" value="UniProtKB-UniPathway"/>
</dbReference>
<comment type="similarity">
    <text evidence="5 6">Belongs to the PAL/histidase family.</text>
</comment>
<comment type="PTM">
    <text evidence="5">Contains an active site 4-methylidene-imidazol-5-one (MIO), which is formed autocatalytically by cyclization and dehydration of residues Ala-Ser-Gly.</text>
</comment>
<dbReference type="eggNOG" id="arCOG04671">
    <property type="taxonomic scope" value="Archaea"/>
</dbReference>
<comment type="subcellular location">
    <subcellularLocation>
        <location evidence="5 8">Cytoplasm</location>
    </subcellularLocation>
</comment>
<evidence type="ECO:0000256" key="6">
    <source>
        <dbReference type="RuleBase" id="RU003954"/>
    </source>
</evidence>
<accession>B5I9J9</accession>
<dbReference type="HOGENOM" id="CLU_014801_4_0_2"/>
<dbReference type="Gene3D" id="1.10.275.10">
    <property type="entry name" value="Fumarase/aspartase (N-terminal domain)"/>
    <property type="match status" value="1"/>
</dbReference>
<evidence type="ECO:0000256" key="2">
    <source>
        <dbReference type="ARBA" id="ARBA00022808"/>
    </source>
</evidence>
<reference evidence="9" key="1">
    <citation type="submission" date="2010-02" db="EMBL/GenBank/DDBJ databases">
        <title>Complete sequence of Aciduliprofundum boonei T469.</title>
        <authorList>
            <consortium name="US DOE Joint Genome Institute"/>
            <person name="Lucas S."/>
            <person name="Copeland A."/>
            <person name="Lapidus A."/>
            <person name="Cheng J.-F."/>
            <person name="Bruce D."/>
            <person name="Goodwin L."/>
            <person name="Pitluck S."/>
            <person name="Saunders E."/>
            <person name="Detter J.C."/>
            <person name="Han C."/>
            <person name="Tapia R."/>
            <person name="Land M."/>
            <person name="Hauser L."/>
            <person name="Kyrpides N."/>
            <person name="Mikhailova N."/>
            <person name="Flores G."/>
            <person name="Reysenbach A.-L."/>
            <person name="Woyke T."/>
        </authorList>
    </citation>
    <scope>NUCLEOTIDE SEQUENCE</scope>
    <source>
        <strain evidence="9">T469</strain>
    </source>
</reference>
<keyword evidence="3 5" id="KW-0456">Lyase</keyword>
<dbReference type="EMBL" id="CP001941">
    <property type="protein sequence ID" value="ADD08530.1"/>
    <property type="molecule type" value="Genomic_DNA"/>
</dbReference>
<evidence type="ECO:0000256" key="1">
    <source>
        <dbReference type="ARBA" id="ARBA00005113"/>
    </source>
</evidence>
<dbReference type="STRING" id="439481.Aboo_0719"/>
<dbReference type="GO" id="GO:0019556">
    <property type="term" value="P:L-histidine catabolic process to glutamate and formamide"/>
    <property type="evidence" value="ECO:0007669"/>
    <property type="project" value="UniProtKB-UniPathway"/>
</dbReference>
<dbReference type="NCBIfam" id="TIGR01225">
    <property type="entry name" value="hutH"/>
    <property type="match status" value="1"/>
</dbReference>
<dbReference type="InterPro" id="IPR001106">
    <property type="entry name" value="Aromatic_Lyase"/>
</dbReference>
<dbReference type="InterPro" id="IPR022313">
    <property type="entry name" value="Phe/His_NH3-lyase_AS"/>
</dbReference>
<dbReference type="PROSITE" id="PS00488">
    <property type="entry name" value="PAL_HISTIDASE"/>
    <property type="match status" value="1"/>
</dbReference>
<gene>
    <name evidence="5" type="primary">hutH</name>
    <name evidence="9" type="ordered locus">Aboo_0719</name>
</gene>
<dbReference type="FunFam" id="1.10.275.10:FF:000005">
    <property type="entry name" value="Histidine ammonia-lyase"/>
    <property type="match status" value="1"/>
</dbReference>
<dbReference type="FunFam" id="1.20.200.10:FF:000003">
    <property type="entry name" value="Histidine ammonia-lyase"/>
    <property type="match status" value="1"/>
</dbReference>
<comment type="pathway">
    <text evidence="1 5 7">Amino-acid degradation; L-histidine degradation into L-glutamate; N-formimidoyl-L-glutamate from L-histidine: step 1/3.</text>
</comment>
<feature type="cross-link" description="5-imidazolinone (Ala-Gly)" evidence="5">
    <location>
        <begin position="141"/>
        <end position="143"/>
    </location>
</feature>
<evidence type="ECO:0000256" key="7">
    <source>
        <dbReference type="RuleBase" id="RU004479"/>
    </source>
</evidence>
<proteinExistence type="inferred from homology"/>
<organism evidence="9 10">
    <name type="scientific">Aciduliprofundum boonei (strain DSM 19572 / T469)</name>
    <dbReference type="NCBI Taxonomy" id="439481"/>
    <lineage>
        <taxon>Archaea</taxon>
        <taxon>Methanobacteriati</taxon>
        <taxon>Thermoplasmatota</taxon>
        <taxon>DHVE2 group</taxon>
        <taxon>Candidatus Aciduliprofundum</taxon>
    </lineage>
</organism>
<dbReference type="UniPathway" id="UPA00379">
    <property type="reaction ID" value="UER00549"/>
</dbReference>
<dbReference type="Pfam" id="PF00221">
    <property type="entry name" value="Lyase_aromatic"/>
    <property type="match status" value="1"/>
</dbReference>
<evidence type="ECO:0000313" key="10">
    <source>
        <dbReference type="Proteomes" id="UP000001400"/>
    </source>
</evidence>
<dbReference type="CDD" id="cd00332">
    <property type="entry name" value="PAL-HAL"/>
    <property type="match status" value="1"/>
</dbReference>
<feature type="modified residue" description="2,3-didehydroalanine (Ser)" evidence="5">
    <location>
        <position position="142"/>
    </location>
</feature>
<dbReference type="RefSeq" id="WP_008082308.1">
    <property type="nucleotide sequence ID" value="NC_013926.1"/>
</dbReference>
<dbReference type="GO" id="GO:0004397">
    <property type="term" value="F:histidine ammonia-lyase activity"/>
    <property type="evidence" value="ECO:0007669"/>
    <property type="project" value="UniProtKB-UniRule"/>
</dbReference>
<evidence type="ECO:0000256" key="4">
    <source>
        <dbReference type="ARBA" id="ARBA00049269"/>
    </source>
</evidence>
<dbReference type="KEGG" id="abi:Aboo_0719"/>
<dbReference type="NCBIfam" id="NF006871">
    <property type="entry name" value="PRK09367.1"/>
    <property type="match status" value="1"/>
</dbReference>
<dbReference type="InterPro" id="IPR024083">
    <property type="entry name" value="Fumarase/histidase_N"/>
</dbReference>
<dbReference type="Proteomes" id="UP000001400">
    <property type="component" value="Chromosome"/>
</dbReference>
<dbReference type="PANTHER" id="PTHR10362">
    <property type="entry name" value="HISTIDINE AMMONIA-LYASE"/>
    <property type="match status" value="1"/>
</dbReference>
<evidence type="ECO:0000256" key="3">
    <source>
        <dbReference type="ARBA" id="ARBA00023239"/>
    </source>
</evidence>
<evidence type="ECO:0000256" key="5">
    <source>
        <dbReference type="HAMAP-Rule" id="MF_00229"/>
    </source>
</evidence>
<dbReference type="GeneID" id="8827665"/>
<dbReference type="OrthoDB" id="27422at2157"/>
<dbReference type="AlphaFoldDB" id="B5I9J9"/>
<dbReference type="GO" id="GO:0005737">
    <property type="term" value="C:cytoplasm"/>
    <property type="evidence" value="ECO:0007669"/>
    <property type="project" value="UniProtKB-SubCell"/>
</dbReference>
<comment type="catalytic activity">
    <reaction evidence="4 5 7">
        <text>L-histidine = trans-urocanate + NH4(+)</text>
        <dbReference type="Rhea" id="RHEA:21232"/>
        <dbReference type="ChEBI" id="CHEBI:17771"/>
        <dbReference type="ChEBI" id="CHEBI:28938"/>
        <dbReference type="ChEBI" id="CHEBI:57595"/>
        <dbReference type="EC" id="4.3.1.3"/>
    </reaction>
</comment>
<keyword evidence="2 5" id="KW-0369">Histidine metabolism</keyword>
<evidence type="ECO:0000256" key="8">
    <source>
        <dbReference type="RuleBase" id="RU004480"/>
    </source>
</evidence>
<dbReference type="InterPro" id="IPR008948">
    <property type="entry name" value="L-Aspartase-like"/>
</dbReference>
<sequence length="498" mass="54721">MVEIDGENLKIDDVVKVARFGDRVKIAESSIPKVLKSREVIDKILKEDKVVYGINTGLGELVKVKIPKNEARELQINLVRSHASGVGRYMDDEIVRAAMLIRANSLLKGFSGVRLEVIKMLVEMLNSNIIPLVPKFGSVGASGDLAPLAHIALVMLGEGYAKYKGDVMKGAEALKLAGLEPLKLEEREGLALLNGTAVMAAYGSIAVYDSYDLIKNALLSAAMSFEALKGTDKALDDRIMKARAHPGQIKIAKIMRELLKDSKIVERARKERVQDAYTLRCLPQVYGAVLDTLDYVKIIMEREINSATDNPLVFDEPISGGNFHGEPIALAMDFLSIALTDLGNMAERRIARLVDSKLSNLPSFLIENSGTNSGLMIPQYTAAALCNRNKILAHPASTDSIPTSANQEDHVSMGMNAAQKLREIVENVKYIIAIEYLCANQALHISGSSATSVKKAMKMINIEKFTHDDVFSYYIEEIKTKIDRGDITKDIEELSLFP</sequence>